<reference evidence="2" key="1">
    <citation type="journal article" date="2023" name="Mol. Phylogenet. Evol.">
        <title>Genome-scale phylogeny and comparative genomics of the fungal order Sordariales.</title>
        <authorList>
            <person name="Hensen N."/>
            <person name="Bonometti L."/>
            <person name="Westerberg I."/>
            <person name="Brannstrom I.O."/>
            <person name="Guillou S."/>
            <person name="Cros-Aarteil S."/>
            <person name="Calhoun S."/>
            <person name="Haridas S."/>
            <person name="Kuo A."/>
            <person name="Mondo S."/>
            <person name="Pangilinan J."/>
            <person name="Riley R."/>
            <person name="LaButti K."/>
            <person name="Andreopoulos B."/>
            <person name="Lipzen A."/>
            <person name="Chen C."/>
            <person name="Yan M."/>
            <person name="Daum C."/>
            <person name="Ng V."/>
            <person name="Clum A."/>
            <person name="Steindorff A."/>
            <person name="Ohm R.A."/>
            <person name="Martin F."/>
            <person name="Silar P."/>
            <person name="Natvig D.O."/>
            <person name="Lalanne C."/>
            <person name="Gautier V."/>
            <person name="Ament-Velasquez S.L."/>
            <person name="Kruys A."/>
            <person name="Hutchinson M.I."/>
            <person name="Powell A.J."/>
            <person name="Barry K."/>
            <person name="Miller A.N."/>
            <person name="Grigoriev I.V."/>
            <person name="Debuchy R."/>
            <person name="Gladieux P."/>
            <person name="Hiltunen Thoren M."/>
            <person name="Johannesson H."/>
        </authorList>
    </citation>
    <scope>NUCLEOTIDE SEQUENCE</scope>
    <source>
        <strain evidence="2">SMH4131-1</strain>
    </source>
</reference>
<organism evidence="2 3">
    <name type="scientific">Cercophora scortea</name>
    <dbReference type="NCBI Taxonomy" id="314031"/>
    <lineage>
        <taxon>Eukaryota</taxon>
        <taxon>Fungi</taxon>
        <taxon>Dikarya</taxon>
        <taxon>Ascomycota</taxon>
        <taxon>Pezizomycotina</taxon>
        <taxon>Sordariomycetes</taxon>
        <taxon>Sordariomycetidae</taxon>
        <taxon>Sordariales</taxon>
        <taxon>Lasiosphaeriaceae</taxon>
        <taxon>Cercophora</taxon>
    </lineage>
</organism>
<accession>A0AAE0MI54</accession>
<evidence type="ECO:0000313" key="3">
    <source>
        <dbReference type="Proteomes" id="UP001286456"/>
    </source>
</evidence>
<protein>
    <submittedName>
        <fullName evidence="2">Uncharacterized protein</fullName>
    </submittedName>
</protein>
<keyword evidence="1" id="KW-0732">Signal</keyword>
<feature type="signal peptide" evidence="1">
    <location>
        <begin position="1"/>
        <end position="21"/>
    </location>
</feature>
<dbReference type="AlphaFoldDB" id="A0AAE0MI54"/>
<keyword evidence="3" id="KW-1185">Reference proteome</keyword>
<evidence type="ECO:0000256" key="1">
    <source>
        <dbReference type="SAM" id="SignalP"/>
    </source>
</evidence>
<sequence>MPHLPLGLVVAIVALKPAFLAERDGKRAMVLAMWTARKDYFEFCEQHGWQTTAGCNATDAEPPGPPPAIDPRFVDSMLSIGHRNPVVSTFREVHVFILAAVVATVSFRLRRLFPAPAKPTRGETRHFDIVPIILTFPVEEFSPCGSESPLQDDVSSVTTSISRWRPLSPSQWTLRNRRPAQRPLEEELTYVSAGGRRLLLFPLFVRVYWRGATRHFLMER</sequence>
<proteinExistence type="predicted"/>
<evidence type="ECO:0000313" key="2">
    <source>
        <dbReference type="EMBL" id="KAK3333080.1"/>
    </source>
</evidence>
<comment type="caution">
    <text evidence="2">The sequence shown here is derived from an EMBL/GenBank/DDBJ whole genome shotgun (WGS) entry which is preliminary data.</text>
</comment>
<gene>
    <name evidence="2" type="ORF">B0T19DRAFT_398802</name>
</gene>
<name>A0AAE0MI54_9PEZI</name>
<reference evidence="2" key="2">
    <citation type="submission" date="2023-06" db="EMBL/GenBank/DDBJ databases">
        <authorList>
            <consortium name="Lawrence Berkeley National Laboratory"/>
            <person name="Haridas S."/>
            <person name="Hensen N."/>
            <person name="Bonometti L."/>
            <person name="Westerberg I."/>
            <person name="Brannstrom I.O."/>
            <person name="Guillou S."/>
            <person name="Cros-Aarteil S."/>
            <person name="Calhoun S."/>
            <person name="Kuo A."/>
            <person name="Mondo S."/>
            <person name="Pangilinan J."/>
            <person name="Riley R."/>
            <person name="Labutti K."/>
            <person name="Andreopoulos B."/>
            <person name="Lipzen A."/>
            <person name="Chen C."/>
            <person name="Yanf M."/>
            <person name="Daum C."/>
            <person name="Ng V."/>
            <person name="Clum A."/>
            <person name="Steindorff A."/>
            <person name="Ohm R."/>
            <person name="Martin F."/>
            <person name="Silar P."/>
            <person name="Natvig D."/>
            <person name="Lalanne C."/>
            <person name="Gautier V."/>
            <person name="Ament-Velasquez S.L."/>
            <person name="Kruys A."/>
            <person name="Hutchinson M.I."/>
            <person name="Powell A.J."/>
            <person name="Barry K."/>
            <person name="Miller A.N."/>
            <person name="Grigoriev I.V."/>
            <person name="Debuchy R."/>
            <person name="Gladieux P."/>
            <person name="Thoren M.H."/>
            <person name="Johannesson H."/>
        </authorList>
    </citation>
    <scope>NUCLEOTIDE SEQUENCE</scope>
    <source>
        <strain evidence="2">SMH4131-1</strain>
    </source>
</reference>
<feature type="chain" id="PRO_5041901816" evidence="1">
    <location>
        <begin position="22"/>
        <end position="220"/>
    </location>
</feature>
<dbReference type="Proteomes" id="UP001286456">
    <property type="component" value="Unassembled WGS sequence"/>
</dbReference>
<dbReference type="EMBL" id="JAUEPO010000002">
    <property type="protein sequence ID" value="KAK3333080.1"/>
    <property type="molecule type" value="Genomic_DNA"/>
</dbReference>